<dbReference type="PROSITE" id="PS00623">
    <property type="entry name" value="GMC_OXRED_1"/>
    <property type="match status" value="1"/>
</dbReference>
<evidence type="ECO:0000256" key="1">
    <source>
        <dbReference type="ARBA" id="ARBA00010790"/>
    </source>
</evidence>
<protein>
    <submittedName>
        <fullName evidence="7">Gmc oxidoreductase protein</fullName>
    </submittedName>
</protein>
<sequence>MRSVAATSLFALGAVAANTTYDYIVVGGGTAGIIVAERLAETNKSVLLLERGGPSHYSSGNNATLPWNSTITPFDLPAYGYSIRATTPNSTFCTDTASNAGCVLGGGGSVNAEIFVPPQESDFASWPEGWRWEDGIGEAAAALYERNPGTSLPSADGQRYDENVYDILGSFLGQNGWKEVDAIAQPNEKQEVYAYPPFNIQNSLRAGPVRTYLPLAQSLPNFTLQLHTKAVRVVRTGGTATGVEVENADGSHAIIPLSSCGKVVLAAGSMSTPRVLFNSGIGPLSQLQIVANGTTGVALPPRSEWIESPALGVGVKDHPIFYINLNLTAPSNVTVYDPLSPAAADIDLYNGEGSGILAQGVQRLNFWTTRTNAADGVKRAFQGTVAADSADVIQLKVYLTHGLTSEGVLAITPDGKTNFTTWPWLRTAEDKEAIVGFLDELLDLLRTSDQWTLADWRTGAALESAEALLETYTAGAHFVRTAKLGEVVDADTKVIGTENVFVADASIHYDVPTGNTNAMVMVVAEHAARKIAAA</sequence>
<dbReference type="InterPro" id="IPR053208">
    <property type="entry name" value="GMC_Oxidoreductase_CD"/>
</dbReference>
<dbReference type="Gene3D" id="3.50.50.60">
    <property type="entry name" value="FAD/NAD(P)-binding domain"/>
    <property type="match status" value="1"/>
</dbReference>
<proteinExistence type="inferred from homology"/>
<evidence type="ECO:0000256" key="4">
    <source>
        <dbReference type="SAM" id="SignalP"/>
    </source>
</evidence>
<dbReference type="SUPFAM" id="SSF51905">
    <property type="entry name" value="FAD/NAD(P)-binding domain"/>
    <property type="match status" value="1"/>
</dbReference>
<evidence type="ECO:0000259" key="5">
    <source>
        <dbReference type="PROSITE" id="PS00623"/>
    </source>
</evidence>
<keyword evidence="8" id="KW-1185">Reference proteome</keyword>
<comment type="cofactor">
    <cofactor evidence="2">
        <name>FAD</name>
        <dbReference type="ChEBI" id="CHEBI:57692"/>
    </cofactor>
</comment>
<dbReference type="PANTHER" id="PTHR47190">
    <property type="entry name" value="DEHYDROGENASE, PUTATIVE-RELATED"/>
    <property type="match status" value="1"/>
</dbReference>
<dbReference type="Proteomes" id="UP000572817">
    <property type="component" value="Unassembled WGS sequence"/>
</dbReference>
<gene>
    <name evidence="7" type="ORF">GTA08_BOTSDO00141</name>
</gene>
<feature type="domain" description="Glucose-methanol-choline oxidoreductase N-terminal" evidence="5">
    <location>
        <begin position="101"/>
        <end position="124"/>
    </location>
</feature>
<dbReference type="InterPro" id="IPR036188">
    <property type="entry name" value="FAD/NAD-bd_sf"/>
</dbReference>
<evidence type="ECO:0000256" key="2">
    <source>
        <dbReference type="PIRSR" id="PIRSR000137-2"/>
    </source>
</evidence>
<dbReference type="PANTHER" id="PTHR47190:SF4">
    <property type="entry name" value="DEHYDROGENASE, PUTATIVE-RELATED"/>
    <property type="match status" value="1"/>
</dbReference>
<dbReference type="InterPro" id="IPR007867">
    <property type="entry name" value="GMC_OxRtase_C"/>
</dbReference>
<dbReference type="OrthoDB" id="413885at2759"/>
<dbReference type="EMBL" id="WWBZ02000001">
    <property type="protein sequence ID" value="KAF4314040.1"/>
    <property type="molecule type" value="Genomic_DNA"/>
</dbReference>
<dbReference type="AlphaFoldDB" id="A0A8H4J6I7"/>
<evidence type="ECO:0000313" key="8">
    <source>
        <dbReference type="Proteomes" id="UP000572817"/>
    </source>
</evidence>
<evidence type="ECO:0000256" key="3">
    <source>
        <dbReference type="RuleBase" id="RU003968"/>
    </source>
</evidence>
<dbReference type="PROSITE" id="PS00624">
    <property type="entry name" value="GMC_OXRED_2"/>
    <property type="match status" value="1"/>
</dbReference>
<reference evidence="7" key="1">
    <citation type="submission" date="2020-04" db="EMBL/GenBank/DDBJ databases">
        <title>Genome Assembly and Annotation of Botryosphaeria dothidea sdau 11-99, a Latent Pathogen of Apple Fruit Ring Rot in China.</title>
        <authorList>
            <person name="Yu C."/>
            <person name="Diao Y."/>
            <person name="Lu Q."/>
            <person name="Zhao J."/>
            <person name="Cui S."/>
            <person name="Peng C."/>
            <person name="He B."/>
            <person name="Liu H."/>
        </authorList>
    </citation>
    <scope>NUCLEOTIDE SEQUENCE [LARGE SCALE GENOMIC DNA]</scope>
    <source>
        <strain evidence="7">Sdau11-99</strain>
    </source>
</reference>
<feature type="binding site" evidence="2">
    <location>
        <position position="103"/>
    </location>
    <ligand>
        <name>FAD</name>
        <dbReference type="ChEBI" id="CHEBI:57692"/>
    </ligand>
</feature>
<feature type="domain" description="Glucose-methanol-choline oxidoreductase N-terminal" evidence="6">
    <location>
        <begin position="268"/>
        <end position="282"/>
    </location>
</feature>
<dbReference type="GO" id="GO:0050660">
    <property type="term" value="F:flavin adenine dinucleotide binding"/>
    <property type="evidence" value="ECO:0007669"/>
    <property type="project" value="InterPro"/>
</dbReference>
<evidence type="ECO:0000259" key="6">
    <source>
        <dbReference type="PROSITE" id="PS00624"/>
    </source>
</evidence>
<dbReference type="Gene3D" id="3.30.410.10">
    <property type="entry name" value="Cholesterol Oxidase, domain 2"/>
    <property type="match status" value="1"/>
</dbReference>
<name>A0A8H4J6I7_9PEZI</name>
<dbReference type="PIRSF" id="PIRSF000137">
    <property type="entry name" value="Alcohol_oxidase"/>
    <property type="match status" value="1"/>
</dbReference>
<organism evidence="7 8">
    <name type="scientific">Botryosphaeria dothidea</name>
    <dbReference type="NCBI Taxonomy" id="55169"/>
    <lineage>
        <taxon>Eukaryota</taxon>
        <taxon>Fungi</taxon>
        <taxon>Dikarya</taxon>
        <taxon>Ascomycota</taxon>
        <taxon>Pezizomycotina</taxon>
        <taxon>Dothideomycetes</taxon>
        <taxon>Dothideomycetes incertae sedis</taxon>
        <taxon>Botryosphaeriales</taxon>
        <taxon>Botryosphaeriaceae</taxon>
        <taxon>Botryosphaeria</taxon>
    </lineage>
</organism>
<keyword evidence="2 3" id="KW-0274">FAD</keyword>
<keyword evidence="3" id="KW-0285">Flavoprotein</keyword>
<feature type="chain" id="PRO_5034550280" evidence="4">
    <location>
        <begin position="18"/>
        <end position="534"/>
    </location>
</feature>
<dbReference type="SUPFAM" id="SSF54373">
    <property type="entry name" value="FAD-linked reductases, C-terminal domain"/>
    <property type="match status" value="1"/>
</dbReference>
<comment type="similarity">
    <text evidence="1 3">Belongs to the GMC oxidoreductase family.</text>
</comment>
<keyword evidence="4" id="KW-0732">Signal</keyword>
<dbReference type="InterPro" id="IPR000172">
    <property type="entry name" value="GMC_OxRdtase_N"/>
</dbReference>
<dbReference type="Pfam" id="PF05199">
    <property type="entry name" value="GMC_oxred_C"/>
    <property type="match status" value="1"/>
</dbReference>
<dbReference type="GO" id="GO:0016614">
    <property type="term" value="F:oxidoreductase activity, acting on CH-OH group of donors"/>
    <property type="evidence" value="ECO:0007669"/>
    <property type="project" value="InterPro"/>
</dbReference>
<dbReference type="InterPro" id="IPR012132">
    <property type="entry name" value="GMC_OxRdtase"/>
</dbReference>
<comment type="caution">
    <text evidence="7">The sequence shown here is derived from an EMBL/GenBank/DDBJ whole genome shotgun (WGS) entry which is preliminary data.</text>
</comment>
<feature type="signal peptide" evidence="4">
    <location>
        <begin position="1"/>
        <end position="17"/>
    </location>
</feature>
<evidence type="ECO:0000313" key="7">
    <source>
        <dbReference type="EMBL" id="KAF4314040.1"/>
    </source>
</evidence>
<dbReference type="Pfam" id="PF00732">
    <property type="entry name" value="GMC_oxred_N"/>
    <property type="match status" value="1"/>
</dbReference>
<accession>A0A8H4J6I7</accession>